<evidence type="ECO:0000256" key="2">
    <source>
        <dbReference type="ARBA" id="ARBA00022801"/>
    </source>
</evidence>
<evidence type="ECO:0000256" key="3">
    <source>
        <dbReference type="ARBA" id="ARBA00023277"/>
    </source>
</evidence>
<name>A0A6S4ZTE9_AERCA</name>
<dbReference type="Pfam" id="PF02018">
    <property type="entry name" value="CBM_4_9"/>
    <property type="match status" value="1"/>
</dbReference>
<dbReference type="InterPro" id="IPR001701">
    <property type="entry name" value="Glyco_hydro_9"/>
</dbReference>
<dbReference type="InterPro" id="IPR033126">
    <property type="entry name" value="Glyco_hydro_9_Asp/Glu_AS"/>
</dbReference>
<keyword evidence="8" id="KW-0136">Cellulose degradation</keyword>
<dbReference type="InterPro" id="IPR013783">
    <property type="entry name" value="Ig-like_fold"/>
</dbReference>
<dbReference type="AlphaFoldDB" id="A0A6S4ZTE9"/>
<feature type="domain" description="CBM-cenC" evidence="10">
    <location>
        <begin position="44"/>
        <end position="164"/>
    </location>
</feature>
<dbReference type="InterPro" id="IPR008979">
    <property type="entry name" value="Galactose-bd-like_sf"/>
</dbReference>
<dbReference type="InterPro" id="IPR004197">
    <property type="entry name" value="Cellulase_Ig-like"/>
</dbReference>
<keyword evidence="3 6" id="KW-0119">Carbohydrate metabolism</keyword>
<accession>A0A6S4ZTE9</accession>
<comment type="catalytic activity">
    <reaction evidence="8">
        <text>Endohydrolysis of (1-&gt;4)-beta-D-glucosidic linkages in cellulose, lichenin and cereal beta-D-glucans.</text>
        <dbReference type="EC" id="3.2.1.4"/>
    </reaction>
</comment>
<protein>
    <recommendedName>
        <fullName evidence="8">Endoglucanase</fullName>
        <ecNumber evidence="8">3.2.1.4</ecNumber>
    </recommendedName>
</protein>
<dbReference type="InterPro" id="IPR003305">
    <property type="entry name" value="CenC_carb-bd"/>
</dbReference>
<dbReference type="SUPFAM" id="SSF49785">
    <property type="entry name" value="Galactose-binding domain-like"/>
    <property type="match status" value="1"/>
</dbReference>
<dbReference type="InterPro" id="IPR008928">
    <property type="entry name" value="6-hairpin_glycosidase_sf"/>
</dbReference>
<dbReference type="EC" id="3.2.1.4" evidence="8"/>
<dbReference type="GO" id="GO:0008810">
    <property type="term" value="F:cellulase activity"/>
    <property type="evidence" value="ECO:0007669"/>
    <property type="project" value="UniProtKB-EC"/>
</dbReference>
<dbReference type="RefSeq" id="WP_318841325.1">
    <property type="nucleotide sequence ID" value="NZ_AP021927.1"/>
</dbReference>
<keyword evidence="2 6" id="KW-0378">Hydrolase</keyword>
<evidence type="ECO:0000256" key="1">
    <source>
        <dbReference type="ARBA" id="ARBA00007072"/>
    </source>
</evidence>
<sequence length="783" mass="84865">MKTSRLSALTLAMSCVIGLHGCSLPSAGASGSATSSASAGPVGELLTNGGFQGTDGWWTAGGTLNAENQMGCITFTESGSNPWDVILGQSNLGLVQGQTYKLHFTAMAKSDINVKALIQHDGAPYTNYMVQDLALGSTPKPFDIQFTPSATDEKTQFQLQMGTQTPTTVCIGEATLSGPSLIKKSELGSVRVNQVGYLSKALKRATIATDSKDALPWTLRNAQGETIAEGKTTPFGLNAASGENVQIADFSQVTTPGTGLVLEVAGQKSHPFSIGDDIYHTMKFDALSFFYQQRSGIDIEAKYVQRPDLARPAGHKPENVTCFNKQDAKGNQWPGCDFTLDVTGGWYDAGDQGKYVVNGGISVWTLMNLYEREQLAKEGDKSAFADGKVKIPEQHNGYNDLLDESRWMMEFFLAMQVPEGKKAWVPVGDQSKQLDSLKLTEIDASGMVFHKVADEAWTGMPLPPHKDPQPRFLSHPSTAATLNLAATAAQSARVWKDLDPAFAQRSLQAAERAWKAANRHPDVYAYDNFVGSGPYDDTNLKDEFYWAAAELFATTGKAEYKQAVQQSPLYLAAPKGDRSASGDLYWQDLSSAGTITLAMVPNKLGKQEVEKARAAIIAAADGYQKSVATEGYLIPYQATEYPWGSNSNLMNRSIFLGLAHDFTGERKYLQAMSDAMDYVLGRNPLDQSYVSGYGSRPLKNPHHRFWAHPIDPASPLVPPGVLSGGPNSINFSDPVASTLKGKCTGQTCWKDEIGAWTLNEVTVNWNAPFFWTVSVLDEGGLTR</sequence>
<dbReference type="PROSITE" id="PS00698">
    <property type="entry name" value="GH9_3"/>
    <property type="match status" value="1"/>
</dbReference>
<evidence type="ECO:0000313" key="13">
    <source>
        <dbReference type="Proteomes" id="UP000515756"/>
    </source>
</evidence>
<evidence type="ECO:0000256" key="5">
    <source>
        <dbReference type="ARBA" id="ARBA00023326"/>
    </source>
</evidence>
<organism evidence="12 13">
    <name type="scientific">Aeromonas caviae</name>
    <name type="common">Aeromonas punctata</name>
    <dbReference type="NCBI Taxonomy" id="648"/>
    <lineage>
        <taxon>Bacteria</taxon>
        <taxon>Pseudomonadati</taxon>
        <taxon>Pseudomonadota</taxon>
        <taxon>Gammaproteobacteria</taxon>
        <taxon>Aeromonadales</taxon>
        <taxon>Aeromonadaceae</taxon>
        <taxon>Aeromonas</taxon>
    </lineage>
</organism>
<keyword evidence="4 6" id="KW-0326">Glycosidase</keyword>
<evidence type="ECO:0000256" key="4">
    <source>
        <dbReference type="ARBA" id="ARBA00023295"/>
    </source>
</evidence>
<comment type="similarity">
    <text evidence="1 6 8">Belongs to the glycosyl hydrolase 9 (cellulase E) family.</text>
</comment>
<feature type="active site" evidence="7">
    <location>
        <position position="760"/>
    </location>
</feature>
<dbReference type="InterPro" id="IPR014756">
    <property type="entry name" value="Ig_E-set"/>
</dbReference>
<feature type="active site" evidence="6">
    <location>
        <position position="702"/>
    </location>
</feature>
<feature type="domain" description="Glycoside hydrolase family 9" evidence="9">
    <location>
        <begin position="279"/>
        <end position="772"/>
    </location>
</feature>
<dbReference type="CDD" id="cd02850">
    <property type="entry name" value="E_set_Cellulase_N"/>
    <property type="match status" value="1"/>
</dbReference>
<feature type="active site" evidence="7">
    <location>
        <position position="751"/>
    </location>
</feature>
<proteinExistence type="inferred from homology"/>
<dbReference type="Pfam" id="PF00759">
    <property type="entry name" value="Glyco_hydro_9"/>
    <property type="match status" value="1"/>
</dbReference>
<evidence type="ECO:0000256" key="7">
    <source>
        <dbReference type="PROSITE-ProRule" id="PRU10060"/>
    </source>
</evidence>
<gene>
    <name evidence="12" type="ORF">WP2W18E01_10590</name>
</gene>
<feature type="signal peptide" evidence="8">
    <location>
        <begin position="1"/>
        <end position="21"/>
    </location>
</feature>
<dbReference type="EMBL" id="AP021927">
    <property type="protein sequence ID" value="BBQ29477.1"/>
    <property type="molecule type" value="Genomic_DNA"/>
</dbReference>
<evidence type="ECO:0000256" key="6">
    <source>
        <dbReference type="PROSITE-ProRule" id="PRU10059"/>
    </source>
</evidence>
<keyword evidence="5 6" id="KW-0624">Polysaccharide degradation</keyword>
<dbReference type="InterPro" id="IPR018221">
    <property type="entry name" value="Glyco_hydro_9_His_AS"/>
</dbReference>
<feature type="domain" description="Cellulase Ig-like" evidence="11">
    <location>
        <begin position="189"/>
        <end position="269"/>
    </location>
</feature>
<evidence type="ECO:0000256" key="8">
    <source>
        <dbReference type="RuleBase" id="RU361166"/>
    </source>
</evidence>
<dbReference type="InterPro" id="IPR012341">
    <property type="entry name" value="6hp_glycosidase-like_sf"/>
</dbReference>
<dbReference type="SUPFAM" id="SSF48208">
    <property type="entry name" value="Six-hairpin glycosidases"/>
    <property type="match status" value="1"/>
</dbReference>
<evidence type="ECO:0000259" key="11">
    <source>
        <dbReference type="Pfam" id="PF02927"/>
    </source>
</evidence>
<reference evidence="12 13" key="1">
    <citation type="submission" date="2019-12" db="EMBL/GenBank/DDBJ databases">
        <title>complete genome sequences of Aeromonas caviae str. WP2-W18-ESBL-01 isolated from wastewater treatment plant effluent.</title>
        <authorList>
            <person name="Sekizuka T."/>
            <person name="Itokawa K."/>
            <person name="Yatsu K."/>
            <person name="Inamine Y."/>
            <person name="Kuroda M."/>
        </authorList>
    </citation>
    <scope>NUCLEOTIDE SEQUENCE [LARGE SCALE GENOMIC DNA]</scope>
    <source>
        <strain evidence="12 13">WP2-W18-ESBL-01</strain>
    </source>
</reference>
<dbReference type="GO" id="GO:0030245">
    <property type="term" value="P:cellulose catabolic process"/>
    <property type="evidence" value="ECO:0007669"/>
    <property type="project" value="UniProtKB-KW"/>
</dbReference>
<dbReference type="Gene3D" id="2.60.120.260">
    <property type="entry name" value="Galactose-binding domain-like"/>
    <property type="match status" value="1"/>
</dbReference>
<dbReference type="Gene3D" id="1.50.10.10">
    <property type="match status" value="1"/>
</dbReference>
<dbReference type="PANTHER" id="PTHR22298">
    <property type="entry name" value="ENDO-1,4-BETA-GLUCANASE"/>
    <property type="match status" value="1"/>
</dbReference>
<dbReference type="Proteomes" id="UP000515756">
    <property type="component" value="Chromosome"/>
</dbReference>
<evidence type="ECO:0000259" key="9">
    <source>
        <dbReference type="Pfam" id="PF00759"/>
    </source>
</evidence>
<feature type="chain" id="PRO_5041034053" description="Endoglucanase" evidence="8">
    <location>
        <begin position="22"/>
        <end position="783"/>
    </location>
</feature>
<evidence type="ECO:0000313" key="12">
    <source>
        <dbReference type="EMBL" id="BBQ29477.1"/>
    </source>
</evidence>
<dbReference type="SUPFAM" id="SSF81296">
    <property type="entry name" value="E set domains"/>
    <property type="match status" value="1"/>
</dbReference>
<evidence type="ECO:0000259" key="10">
    <source>
        <dbReference type="Pfam" id="PF02018"/>
    </source>
</evidence>
<dbReference type="Gene3D" id="2.60.40.10">
    <property type="entry name" value="Immunoglobulins"/>
    <property type="match status" value="1"/>
</dbReference>
<dbReference type="PROSITE" id="PS00592">
    <property type="entry name" value="GH9_2"/>
    <property type="match status" value="1"/>
</dbReference>
<dbReference type="Pfam" id="PF02927">
    <property type="entry name" value="CelD_N"/>
    <property type="match status" value="1"/>
</dbReference>
<keyword evidence="8" id="KW-0732">Signal</keyword>